<sequence length="263" mass="28848">MNNLFFTLEGDANKPTIVFGHPLGMNSQAWDSIVPHFKEQFHILRWDLPGHGKSAAIDKSVNALSEESLVTSLLAKCDELGIKQFHYVGTSIGGMIGQQLLASHPERLLSVTLTNTGSKIGTQEGWLTRQKEVMSQGLPAMASTLVLRWFSEDSINSNPTLAPFWQSQLAQVDDHSYGLLCTWLGQTDLTQSLSVSRIPTQLICGEKDVATPPPLMKELASLLHLKNIEVYPKVGHAPSVEAPEKLINSIKAFIKEGANKPLL</sequence>
<evidence type="ECO:0000259" key="1">
    <source>
        <dbReference type="Pfam" id="PF00561"/>
    </source>
</evidence>
<dbReference type="EMBL" id="CP016181">
    <property type="protein sequence ID" value="AWY01620.1"/>
    <property type="molecule type" value="Genomic_DNA"/>
</dbReference>
<accession>A0A2Z4PVV6</accession>
<reference evidence="2 3" key="1">
    <citation type="submission" date="2016-06" db="EMBL/GenBank/DDBJ databases">
        <title>The sequenced genome of the ice-adhering bacterium Marinomonas primoryensis, from Antarctica.</title>
        <authorList>
            <person name="Graham L."/>
            <person name="Vance T.D.R."/>
            <person name="Davies P.L."/>
        </authorList>
    </citation>
    <scope>NUCLEOTIDE SEQUENCE [LARGE SCALE GENOMIC DNA]</scope>
    <source>
        <strain evidence="2 3">AceL</strain>
    </source>
</reference>
<dbReference type="SUPFAM" id="SSF53474">
    <property type="entry name" value="alpha/beta-Hydrolases"/>
    <property type="match status" value="1"/>
</dbReference>
<dbReference type="InterPro" id="IPR050266">
    <property type="entry name" value="AB_hydrolase_sf"/>
</dbReference>
<dbReference type="AlphaFoldDB" id="A0A2Z4PVV6"/>
<feature type="domain" description="AB hydrolase-1" evidence="1">
    <location>
        <begin position="15"/>
        <end position="119"/>
    </location>
</feature>
<dbReference type="InterPro" id="IPR000073">
    <property type="entry name" value="AB_hydrolase_1"/>
</dbReference>
<dbReference type="PRINTS" id="PR00412">
    <property type="entry name" value="EPOXHYDRLASE"/>
</dbReference>
<dbReference type="GO" id="GO:0016787">
    <property type="term" value="F:hydrolase activity"/>
    <property type="evidence" value="ECO:0007669"/>
    <property type="project" value="UniProtKB-KW"/>
</dbReference>
<organism evidence="2 3">
    <name type="scientific">Marinomonas primoryensis</name>
    <dbReference type="NCBI Taxonomy" id="178399"/>
    <lineage>
        <taxon>Bacteria</taxon>
        <taxon>Pseudomonadati</taxon>
        <taxon>Pseudomonadota</taxon>
        <taxon>Gammaproteobacteria</taxon>
        <taxon>Oceanospirillales</taxon>
        <taxon>Oceanospirillaceae</taxon>
        <taxon>Marinomonas</taxon>
    </lineage>
</organism>
<dbReference type="Proteomes" id="UP000249898">
    <property type="component" value="Chromosome"/>
</dbReference>
<dbReference type="PANTHER" id="PTHR43798">
    <property type="entry name" value="MONOACYLGLYCEROL LIPASE"/>
    <property type="match status" value="1"/>
</dbReference>
<evidence type="ECO:0000313" key="3">
    <source>
        <dbReference type="Proteomes" id="UP000249898"/>
    </source>
</evidence>
<proteinExistence type="predicted"/>
<dbReference type="Gene3D" id="3.40.50.1820">
    <property type="entry name" value="alpha/beta hydrolase"/>
    <property type="match status" value="1"/>
</dbReference>
<dbReference type="RefSeq" id="WP_112140239.1">
    <property type="nucleotide sequence ID" value="NZ_CP016181.1"/>
</dbReference>
<dbReference type="InterPro" id="IPR000639">
    <property type="entry name" value="Epox_hydrolase-like"/>
</dbReference>
<dbReference type="Pfam" id="PF00561">
    <property type="entry name" value="Abhydrolase_1"/>
    <property type="match status" value="1"/>
</dbReference>
<keyword evidence="2" id="KW-0378">Hydrolase</keyword>
<gene>
    <name evidence="2" type="ORF">A8139_17845</name>
</gene>
<protein>
    <submittedName>
        <fullName evidence="2">Alpha/beta hydrolase</fullName>
    </submittedName>
</protein>
<dbReference type="OrthoDB" id="9773549at2"/>
<name>A0A2Z4PVV6_9GAMM</name>
<evidence type="ECO:0000313" key="2">
    <source>
        <dbReference type="EMBL" id="AWY01620.1"/>
    </source>
</evidence>
<dbReference type="PRINTS" id="PR00111">
    <property type="entry name" value="ABHYDROLASE"/>
</dbReference>
<dbReference type="InterPro" id="IPR029058">
    <property type="entry name" value="AB_hydrolase_fold"/>
</dbReference>